<name>A0A2K1K721_PHYPA</name>
<accession>A0A2K1K721</accession>
<dbReference type="EnsemblPlants" id="Pp3c8_13123V3.1">
    <property type="protein sequence ID" value="PAC:32964781.CDS.1"/>
    <property type="gene ID" value="Pp3c8_13123"/>
</dbReference>
<evidence type="ECO:0000313" key="3">
    <source>
        <dbReference type="EnsemblPlants" id="PAC:32964781.CDS.1"/>
    </source>
</evidence>
<proteinExistence type="predicted"/>
<dbReference type="Gramene" id="Pp3c8_13123V3.1">
    <property type="protein sequence ID" value="PAC:32964781.CDS.1"/>
    <property type="gene ID" value="Pp3c8_13123"/>
</dbReference>
<reference evidence="2 4" key="1">
    <citation type="journal article" date="2008" name="Science">
        <title>The Physcomitrella genome reveals evolutionary insights into the conquest of land by plants.</title>
        <authorList>
            <person name="Rensing S."/>
            <person name="Lang D."/>
            <person name="Zimmer A."/>
            <person name="Terry A."/>
            <person name="Salamov A."/>
            <person name="Shapiro H."/>
            <person name="Nishiyama T."/>
            <person name="Perroud P.-F."/>
            <person name="Lindquist E."/>
            <person name="Kamisugi Y."/>
            <person name="Tanahashi T."/>
            <person name="Sakakibara K."/>
            <person name="Fujita T."/>
            <person name="Oishi K."/>
            <person name="Shin-I T."/>
            <person name="Kuroki Y."/>
            <person name="Toyoda A."/>
            <person name="Suzuki Y."/>
            <person name="Hashimoto A."/>
            <person name="Yamaguchi K."/>
            <person name="Sugano A."/>
            <person name="Kohara Y."/>
            <person name="Fujiyama A."/>
            <person name="Anterola A."/>
            <person name="Aoki S."/>
            <person name="Ashton N."/>
            <person name="Barbazuk W.B."/>
            <person name="Barker E."/>
            <person name="Bennetzen J."/>
            <person name="Bezanilla M."/>
            <person name="Blankenship R."/>
            <person name="Cho S.H."/>
            <person name="Dutcher S."/>
            <person name="Estelle M."/>
            <person name="Fawcett J.A."/>
            <person name="Gundlach H."/>
            <person name="Hanada K."/>
            <person name="Heyl A."/>
            <person name="Hicks K.A."/>
            <person name="Hugh J."/>
            <person name="Lohr M."/>
            <person name="Mayer K."/>
            <person name="Melkozernov A."/>
            <person name="Murata T."/>
            <person name="Nelson D."/>
            <person name="Pils B."/>
            <person name="Prigge M."/>
            <person name="Reiss B."/>
            <person name="Renner T."/>
            <person name="Rombauts S."/>
            <person name="Rushton P."/>
            <person name="Sanderfoot A."/>
            <person name="Schween G."/>
            <person name="Shiu S.-H."/>
            <person name="Stueber K."/>
            <person name="Theodoulou F.L."/>
            <person name="Tu H."/>
            <person name="Van de Peer Y."/>
            <person name="Verrier P.J."/>
            <person name="Waters E."/>
            <person name="Wood A."/>
            <person name="Yang L."/>
            <person name="Cove D."/>
            <person name="Cuming A."/>
            <person name="Hasebe M."/>
            <person name="Lucas S."/>
            <person name="Mishler D.B."/>
            <person name="Reski R."/>
            <person name="Grigoriev I."/>
            <person name="Quatrano R.S."/>
            <person name="Boore J.L."/>
        </authorList>
    </citation>
    <scope>NUCLEOTIDE SEQUENCE [LARGE SCALE GENOMIC DNA]</scope>
    <source>
        <strain evidence="3 4">cv. Gransden 2004</strain>
    </source>
</reference>
<dbReference type="EnsemblPlants" id="Pp3c8_13123V3.3">
    <property type="protein sequence ID" value="PAC:32964783.CDS.1"/>
    <property type="gene ID" value="Pp3c8_13123"/>
</dbReference>
<dbReference type="Proteomes" id="UP000006727">
    <property type="component" value="Chromosome 8"/>
</dbReference>
<reference evidence="3" key="3">
    <citation type="submission" date="2020-12" db="UniProtKB">
        <authorList>
            <consortium name="EnsemblPlants"/>
        </authorList>
    </citation>
    <scope>IDENTIFICATION</scope>
</reference>
<evidence type="ECO:0000256" key="1">
    <source>
        <dbReference type="SAM" id="MobiDB-lite"/>
    </source>
</evidence>
<protein>
    <submittedName>
        <fullName evidence="2 3">Uncharacterized protein</fullName>
    </submittedName>
</protein>
<dbReference type="InParanoid" id="A0A2K1K721"/>
<reference evidence="2 4" key="2">
    <citation type="journal article" date="2018" name="Plant J.">
        <title>The Physcomitrella patens chromosome-scale assembly reveals moss genome structure and evolution.</title>
        <authorList>
            <person name="Lang D."/>
            <person name="Ullrich K.K."/>
            <person name="Murat F."/>
            <person name="Fuchs J."/>
            <person name="Jenkins J."/>
            <person name="Haas F.B."/>
            <person name="Piednoel M."/>
            <person name="Gundlach H."/>
            <person name="Van Bel M."/>
            <person name="Meyberg R."/>
            <person name="Vives C."/>
            <person name="Morata J."/>
            <person name="Symeonidi A."/>
            <person name="Hiss M."/>
            <person name="Muchero W."/>
            <person name="Kamisugi Y."/>
            <person name="Saleh O."/>
            <person name="Blanc G."/>
            <person name="Decker E.L."/>
            <person name="van Gessel N."/>
            <person name="Grimwood J."/>
            <person name="Hayes R.D."/>
            <person name="Graham S.W."/>
            <person name="Gunter L.E."/>
            <person name="McDaniel S.F."/>
            <person name="Hoernstein S.N.W."/>
            <person name="Larsson A."/>
            <person name="Li F.W."/>
            <person name="Perroud P.F."/>
            <person name="Phillips J."/>
            <person name="Ranjan P."/>
            <person name="Rokshar D.S."/>
            <person name="Rothfels C.J."/>
            <person name="Schneider L."/>
            <person name="Shu S."/>
            <person name="Stevenson D.W."/>
            <person name="Thummler F."/>
            <person name="Tillich M."/>
            <person name="Villarreal Aguilar J.C."/>
            <person name="Widiez T."/>
            <person name="Wong G.K."/>
            <person name="Wymore A."/>
            <person name="Zhang Y."/>
            <person name="Zimmer A.D."/>
            <person name="Quatrano R.S."/>
            <person name="Mayer K.F.X."/>
            <person name="Goodstein D."/>
            <person name="Casacuberta J.M."/>
            <person name="Vandepoele K."/>
            <person name="Reski R."/>
            <person name="Cuming A.C."/>
            <person name="Tuskan G.A."/>
            <person name="Maumus F."/>
            <person name="Salse J."/>
            <person name="Schmutz J."/>
            <person name="Rensing S.A."/>
        </authorList>
    </citation>
    <scope>NUCLEOTIDE SEQUENCE [LARGE SCALE GENOMIC DNA]</scope>
    <source>
        <strain evidence="3 4">cv. Gransden 2004</strain>
    </source>
</reference>
<gene>
    <name evidence="2" type="ORF">PHYPA_011464</name>
</gene>
<dbReference type="Gramene" id="Pp3c8_13123V3.3">
    <property type="protein sequence ID" value="PAC:32964783.CDS.1"/>
    <property type="gene ID" value="Pp3c8_13123"/>
</dbReference>
<evidence type="ECO:0000313" key="4">
    <source>
        <dbReference type="Proteomes" id="UP000006727"/>
    </source>
</evidence>
<dbReference type="EnsemblPlants" id="Pp3c8_13123V3.2">
    <property type="protein sequence ID" value="PAC:32964782.CDS.1"/>
    <property type="gene ID" value="Pp3c8_13123"/>
</dbReference>
<feature type="region of interest" description="Disordered" evidence="1">
    <location>
        <begin position="47"/>
        <end position="85"/>
    </location>
</feature>
<keyword evidence="4" id="KW-1185">Reference proteome</keyword>
<sequence length="85" mass="9820">MVDYQVKSLRRPDDHKLRKYIEKGTAQTRFVLETKSFLQRLLTKAKSELGLSNHHSSSQKHTNGSETPKEQNTALRHKSNSTNKQ</sequence>
<dbReference type="EMBL" id="ABEU02000008">
    <property type="protein sequence ID" value="PNR49568.1"/>
    <property type="molecule type" value="Genomic_DNA"/>
</dbReference>
<dbReference type="Gramene" id="Pp3c8_13123V3.2">
    <property type="protein sequence ID" value="PAC:32964782.CDS.1"/>
    <property type="gene ID" value="Pp3c8_13123"/>
</dbReference>
<evidence type="ECO:0000313" key="2">
    <source>
        <dbReference type="EMBL" id="PNR49568.1"/>
    </source>
</evidence>
<organism evidence="2">
    <name type="scientific">Physcomitrium patens</name>
    <name type="common">Spreading-leaved earth moss</name>
    <name type="synonym">Physcomitrella patens</name>
    <dbReference type="NCBI Taxonomy" id="3218"/>
    <lineage>
        <taxon>Eukaryota</taxon>
        <taxon>Viridiplantae</taxon>
        <taxon>Streptophyta</taxon>
        <taxon>Embryophyta</taxon>
        <taxon>Bryophyta</taxon>
        <taxon>Bryophytina</taxon>
        <taxon>Bryopsida</taxon>
        <taxon>Funariidae</taxon>
        <taxon>Funariales</taxon>
        <taxon>Funariaceae</taxon>
        <taxon>Physcomitrium</taxon>
    </lineage>
</organism>
<feature type="compositionally biased region" description="Polar residues" evidence="1">
    <location>
        <begin position="53"/>
        <end position="85"/>
    </location>
</feature>
<dbReference type="AlphaFoldDB" id="A0A2K1K721"/>